<dbReference type="EMBL" id="FOEV01000018">
    <property type="protein sequence ID" value="SER35240.1"/>
    <property type="molecule type" value="Genomic_DNA"/>
</dbReference>
<organism evidence="1 2">
    <name type="scientific">Pseudomonas lutea</name>
    <dbReference type="NCBI Taxonomy" id="243924"/>
    <lineage>
        <taxon>Bacteria</taxon>
        <taxon>Pseudomonadati</taxon>
        <taxon>Pseudomonadota</taxon>
        <taxon>Gammaproteobacteria</taxon>
        <taxon>Pseudomonadales</taxon>
        <taxon>Pseudomonadaceae</taxon>
        <taxon>Pseudomonas</taxon>
    </lineage>
</organism>
<evidence type="ECO:0000313" key="1">
    <source>
        <dbReference type="EMBL" id="SER35240.1"/>
    </source>
</evidence>
<dbReference type="AlphaFoldDB" id="A0A9X8MH12"/>
<reference evidence="1 2" key="1">
    <citation type="submission" date="2016-10" db="EMBL/GenBank/DDBJ databases">
        <authorList>
            <person name="Varghese N."/>
            <person name="Submissions S."/>
        </authorList>
    </citation>
    <scope>NUCLEOTIDE SEQUENCE [LARGE SCALE GENOMIC DNA]</scope>
    <source>
        <strain evidence="1 2">LMG 21974</strain>
    </source>
</reference>
<comment type="caution">
    <text evidence="1">The sequence shown here is derived from an EMBL/GenBank/DDBJ whole genome shotgun (WGS) entry which is preliminary data.</text>
</comment>
<accession>A0A9X8MH12</accession>
<name>A0A9X8MH12_9PSED</name>
<sequence>MSVFSNIANRIGNDALSSLGRLSPVLKVGTDLLNQKRTSSVKEGKRALFGGLSESNWRSAIEDAMSIDRARGNLFVFSAQALETGTAPNMNMLVIDYSYSALTVRGESVNVGAGTFDKVEGVEAVQLSVTTYDDLGGSVKTWFKDLKRRIAPGDGTVGLPVDYLVRITITQGVPSTKAENASKAFSETYIMRPASIEYEGSRREDGLQELRLSFVQFDTFSSLI</sequence>
<gene>
    <name evidence="1" type="ORF">SAMN05216409_1183</name>
</gene>
<dbReference type="Proteomes" id="UP000183210">
    <property type="component" value="Unassembled WGS sequence"/>
</dbReference>
<dbReference type="GeneID" id="300268682"/>
<protein>
    <submittedName>
        <fullName evidence="1">Uncharacterized protein</fullName>
    </submittedName>
</protein>
<dbReference type="RefSeq" id="WP_074829524.1">
    <property type="nucleotide sequence ID" value="NZ_FOEV01000018.1"/>
</dbReference>
<evidence type="ECO:0000313" key="2">
    <source>
        <dbReference type="Proteomes" id="UP000183210"/>
    </source>
</evidence>
<proteinExistence type="predicted"/>